<comment type="caution">
    <text evidence="2">The sequence shown here is derived from an EMBL/GenBank/DDBJ whole genome shotgun (WGS) entry which is preliminary data.</text>
</comment>
<protein>
    <submittedName>
        <fullName evidence="2">Uncharacterized protein</fullName>
    </submittedName>
</protein>
<feature type="chain" id="PRO_5045124931" evidence="1">
    <location>
        <begin position="22"/>
        <end position="92"/>
    </location>
</feature>
<sequence length="92" mass="9499">MLFKSVLVSAITLFSANGVMAAAINPGSEVDARAALTATDAYSACNCPNNCKHKYGGSCKYLRGPSSNSDSISGHCYYPNGNPSAGLECISD</sequence>
<evidence type="ECO:0000256" key="1">
    <source>
        <dbReference type="SAM" id="SignalP"/>
    </source>
</evidence>
<keyword evidence="3" id="KW-1185">Reference proteome</keyword>
<organism evidence="2 3">
    <name type="scientific">Seiridium cardinale</name>
    <dbReference type="NCBI Taxonomy" id="138064"/>
    <lineage>
        <taxon>Eukaryota</taxon>
        <taxon>Fungi</taxon>
        <taxon>Dikarya</taxon>
        <taxon>Ascomycota</taxon>
        <taxon>Pezizomycotina</taxon>
        <taxon>Sordariomycetes</taxon>
        <taxon>Xylariomycetidae</taxon>
        <taxon>Amphisphaeriales</taxon>
        <taxon>Sporocadaceae</taxon>
        <taxon>Seiridium</taxon>
    </lineage>
</organism>
<keyword evidence="1" id="KW-0732">Signal</keyword>
<dbReference type="EMBL" id="JARVKM010000007">
    <property type="protein sequence ID" value="KAK9780361.1"/>
    <property type="molecule type" value="Genomic_DNA"/>
</dbReference>
<proteinExistence type="predicted"/>
<evidence type="ECO:0000313" key="3">
    <source>
        <dbReference type="Proteomes" id="UP001465668"/>
    </source>
</evidence>
<dbReference type="Proteomes" id="UP001465668">
    <property type="component" value="Unassembled WGS sequence"/>
</dbReference>
<evidence type="ECO:0000313" key="2">
    <source>
        <dbReference type="EMBL" id="KAK9780361.1"/>
    </source>
</evidence>
<accession>A0ABR2Y2U2</accession>
<feature type="signal peptide" evidence="1">
    <location>
        <begin position="1"/>
        <end position="21"/>
    </location>
</feature>
<name>A0ABR2Y2U2_9PEZI</name>
<reference evidence="2 3" key="1">
    <citation type="submission" date="2024-02" db="EMBL/GenBank/DDBJ databases">
        <title>First draft genome assembly of two strains of Seiridium cardinale.</title>
        <authorList>
            <person name="Emiliani G."/>
            <person name="Scali E."/>
        </authorList>
    </citation>
    <scope>NUCLEOTIDE SEQUENCE [LARGE SCALE GENOMIC DNA]</scope>
    <source>
        <strain evidence="2 3">BM-138-000479</strain>
    </source>
</reference>
<gene>
    <name evidence="2" type="ORF">SCAR479_02998</name>
</gene>